<evidence type="ECO:0000313" key="3">
    <source>
        <dbReference type="Proteomes" id="UP000290624"/>
    </source>
</evidence>
<evidence type="ECO:0000313" key="2">
    <source>
        <dbReference type="EMBL" id="RXW31564.1"/>
    </source>
</evidence>
<protein>
    <recommendedName>
        <fullName evidence="4">DUF4153 domain-containing protein</fullName>
    </recommendedName>
</protein>
<organism evidence="2 3">
    <name type="scientific">Propioniciclava flava</name>
    <dbReference type="NCBI Taxonomy" id="2072026"/>
    <lineage>
        <taxon>Bacteria</taxon>
        <taxon>Bacillati</taxon>
        <taxon>Actinomycetota</taxon>
        <taxon>Actinomycetes</taxon>
        <taxon>Propionibacteriales</taxon>
        <taxon>Propionibacteriaceae</taxon>
        <taxon>Propioniciclava</taxon>
    </lineage>
</organism>
<reference evidence="2 3" key="1">
    <citation type="submission" date="2018-01" db="EMBL/GenBank/DDBJ databases">
        <title>Lactibacter flavus gen. nov., sp. nov., a novel bacterium of the family Propionibacteriaceae isolated from raw milk and dairy products.</title>
        <authorList>
            <person name="Wenning M."/>
            <person name="Breitenwieser F."/>
            <person name="Huptas C."/>
            <person name="von Neubeck M."/>
            <person name="Busse H.-J."/>
            <person name="Scherer S."/>
        </authorList>
    </citation>
    <scope>NUCLEOTIDE SEQUENCE [LARGE SCALE GENOMIC DNA]</scope>
    <source>
        <strain evidence="2 3">VG341</strain>
    </source>
</reference>
<gene>
    <name evidence="2" type="ORF">C1706_11900</name>
</gene>
<dbReference type="NCBIfam" id="NF038403">
    <property type="entry name" value="perm_prefix_1"/>
    <property type="match status" value="1"/>
</dbReference>
<feature type="transmembrane region" description="Helical" evidence="1">
    <location>
        <begin position="232"/>
        <end position="253"/>
    </location>
</feature>
<keyword evidence="1" id="KW-1133">Transmembrane helix</keyword>
<keyword evidence="1" id="KW-0472">Membrane</keyword>
<evidence type="ECO:0000256" key="1">
    <source>
        <dbReference type="SAM" id="Phobius"/>
    </source>
</evidence>
<feature type="transmembrane region" description="Helical" evidence="1">
    <location>
        <begin position="191"/>
        <end position="211"/>
    </location>
</feature>
<keyword evidence="1" id="KW-0812">Transmembrane</keyword>
<feature type="transmembrane region" description="Helical" evidence="1">
    <location>
        <begin position="265"/>
        <end position="284"/>
    </location>
</feature>
<feature type="transmembrane region" description="Helical" evidence="1">
    <location>
        <begin position="430"/>
        <end position="452"/>
    </location>
</feature>
<dbReference type="AlphaFoldDB" id="A0A4Q2EGR6"/>
<comment type="caution">
    <text evidence="2">The sequence shown here is derived from an EMBL/GenBank/DDBJ whole genome shotgun (WGS) entry which is preliminary data.</text>
</comment>
<evidence type="ECO:0008006" key="4">
    <source>
        <dbReference type="Google" id="ProtNLM"/>
    </source>
</evidence>
<name>A0A4Q2EGR6_9ACTN</name>
<sequence length="459" mass="50264">MIGPLPPAAEGLDAPLGEWRDMMTRRPGITTEDVDELEDHLLSEVHDLRRVGLSPEEAFLIAVRRLGSPSDVAREYGAVHTDRLWRQLVLTPSEPSPAGSLPSGWDLPAALGLGLLAGLATRIPYSFMDGGTAIDFYPRNLAFLVLPFLIVYLAARAQTRSRSGLTLLLTVFAASALLVNLYPFTWPHQTLWLTTLHLPIALASTAGIAYLGKRWRSLESWMDWVRFLGEAVIYYVLIVLVGALISMLIMQIFIAVDAPATSTVFGWVFPVCAAGAVLVCAWLVERKKSVMDNMAPVLTAVFTPLLTLGLLSFLVVVLTGGRLISLEREVLISFNGLLIVVAGVVLFTVSARRPESSHRGLDWMQLILVCVAVAVDVLLLWAMSGRLLEYGTSPNKLAALGCNVILLAHLAGSAWHYVRVLVWQKPGLNLVRWQCWALPVFGVWAAIVALAFPPLFGFR</sequence>
<proteinExistence type="predicted"/>
<dbReference type="EMBL" id="PPCV01000008">
    <property type="protein sequence ID" value="RXW31564.1"/>
    <property type="molecule type" value="Genomic_DNA"/>
</dbReference>
<accession>A0A4Q2EGR6</accession>
<dbReference type="Proteomes" id="UP000290624">
    <property type="component" value="Unassembled WGS sequence"/>
</dbReference>
<dbReference type="InterPro" id="IPR047928">
    <property type="entry name" value="Perm_prefix_1"/>
</dbReference>
<feature type="transmembrane region" description="Helical" evidence="1">
    <location>
        <begin position="330"/>
        <end position="351"/>
    </location>
</feature>
<feature type="transmembrane region" description="Helical" evidence="1">
    <location>
        <begin position="137"/>
        <end position="155"/>
    </location>
</feature>
<feature type="transmembrane region" description="Helical" evidence="1">
    <location>
        <begin position="363"/>
        <end position="385"/>
    </location>
</feature>
<keyword evidence="3" id="KW-1185">Reference proteome</keyword>
<feature type="transmembrane region" description="Helical" evidence="1">
    <location>
        <begin position="167"/>
        <end position="185"/>
    </location>
</feature>
<feature type="transmembrane region" description="Helical" evidence="1">
    <location>
        <begin position="397"/>
        <end position="418"/>
    </location>
</feature>
<feature type="transmembrane region" description="Helical" evidence="1">
    <location>
        <begin position="296"/>
        <end position="318"/>
    </location>
</feature>